<evidence type="ECO:0000313" key="2">
    <source>
        <dbReference type="EMBL" id="KAJ3262292.1"/>
    </source>
</evidence>
<dbReference type="GO" id="GO:0005802">
    <property type="term" value="C:trans-Golgi network"/>
    <property type="evidence" value="ECO:0007669"/>
    <property type="project" value="TreeGrafter"/>
</dbReference>
<accession>A0AAD5UMV3</accession>
<protein>
    <submittedName>
        <fullName evidence="2">Uncharacterized protein</fullName>
    </submittedName>
</protein>
<dbReference type="EMBL" id="JADGKB010000002">
    <property type="protein sequence ID" value="KAJ3262292.1"/>
    <property type="molecule type" value="Genomic_DNA"/>
</dbReference>
<dbReference type="AlphaFoldDB" id="A0AAD5UMV3"/>
<dbReference type="InterPro" id="IPR005373">
    <property type="entry name" value="PHAF1"/>
</dbReference>
<dbReference type="PANTHER" id="PTHR13465:SF2">
    <property type="entry name" value="PHAGOSOME ASSEMBLY FACTOR 1"/>
    <property type="match status" value="1"/>
</dbReference>
<dbReference type="Proteomes" id="UP001210925">
    <property type="component" value="Unassembled WGS sequence"/>
</dbReference>
<dbReference type="PANTHER" id="PTHR13465">
    <property type="entry name" value="UPF0183 PROTEIN"/>
    <property type="match status" value="1"/>
</dbReference>
<dbReference type="Pfam" id="PF03676">
    <property type="entry name" value="PHAF1"/>
    <property type="match status" value="1"/>
</dbReference>
<comment type="similarity">
    <text evidence="1">Belongs to the PHAF1 family.</text>
</comment>
<name>A0AAD5UMV3_9FUNG</name>
<keyword evidence="3" id="KW-1185">Reference proteome</keyword>
<gene>
    <name evidence="2" type="ORF">HK103_002706</name>
</gene>
<comment type="caution">
    <text evidence="2">The sequence shown here is derived from an EMBL/GenBank/DDBJ whole genome shotgun (WGS) entry which is preliminary data.</text>
</comment>
<dbReference type="GO" id="GO:0043001">
    <property type="term" value="P:Golgi to plasma membrane protein transport"/>
    <property type="evidence" value="ECO:0007669"/>
    <property type="project" value="TreeGrafter"/>
</dbReference>
<sequence>MNEEDRSYSLNYPGVTFIFDIPDSCESIKAMDLPFTLSDGTTPVAKRIYIYHGPAFDQAIVKTLGKSDYYFEEVYVPISKSTIEKVTFKDQNVSLAFGQSTQDVLCELGPPQDQMAKESDKMGIHRSEETLKSSDDYFWNYFSLGIDLVFDGVLHVLKKIIFHSNYMGHYMMNRYAKCNFKFENGITHKSTWPEVLEAFGQPLGPPVIYNREDNPFGTTSFHGYDGILFEVLPNKHIASVTLWN</sequence>
<evidence type="ECO:0000313" key="3">
    <source>
        <dbReference type="Proteomes" id="UP001210925"/>
    </source>
</evidence>
<proteinExistence type="inferred from homology"/>
<reference evidence="2" key="1">
    <citation type="submission" date="2020-05" db="EMBL/GenBank/DDBJ databases">
        <title>Phylogenomic resolution of chytrid fungi.</title>
        <authorList>
            <person name="Stajich J.E."/>
            <person name="Amses K."/>
            <person name="Simmons R."/>
            <person name="Seto K."/>
            <person name="Myers J."/>
            <person name="Bonds A."/>
            <person name="Quandt C.A."/>
            <person name="Barry K."/>
            <person name="Liu P."/>
            <person name="Grigoriev I."/>
            <person name="Longcore J.E."/>
            <person name="James T.Y."/>
        </authorList>
    </citation>
    <scope>NUCLEOTIDE SEQUENCE</scope>
    <source>
        <strain evidence="2">PLAUS21</strain>
    </source>
</reference>
<dbReference type="InterPro" id="IPR039156">
    <property type="entry name" value="PHAF1/BROMI"/>
</dbReference>
<organism evidence="2 3">
    <name type="scientific">Boothiomyces macroporosus</name>
    <dbReference type="NCBI Taxonomy" id="261099"/>
    <lineage>
        <taxon>Eukaryota</taxon>
        <taxon>Fungi</taxon>
        <taxon>Fungi incertae sedis</taxon>
        <taxon>Chytridiomycota</taxon>
        <taxon>Chytridiomycota incertae sedis</taxon>
        <taxon>Chytridiomycetes</taxon>
        <taxon>Rhizophydiales</taxon>
        <taxon>Terramycetaceae</taxon>
        <taxon>Boothiomyces</taxon>
    </lineage>
</organism>
<evidence type="ECO:0000256" key="1">
    <source>
        <dbReference type="ARBA" id="ARBA00024339"/>
    </source>
</evidence>